<dbReference type="EMBL" id="CP000552">
    <property type="protein sequence ID" value="ABM71401.1"/>
    <property type="molecule type" value="Genomic_DNA"/>
</dbReference>
<dbReference type="STRING" id="167542.P9515_01921"/>
<dbReference type="OrthoDB" id="9800872at2"/>
<gene>
    <name evidence="2" type="primary">pspE</name>
    <name evidence="2" type="ordered locus">P9515_01921</name>
</gene>
<dbReference type="InterPro" id="IPR036873">
    <property type="entry name" value="Rhodanese-like_dom_sf"/>
</dbReference>
<dbReference type="eggNOG" id="COG0607">
    <property type="taxonomic scope" value="Bacteria"/>
</dbReference>
<evidence type="ECO:0000313" key="2">
    <source>
        <dbReference type="EMBL" id="ABM71401.1"/>
    </source>
</evidence>
<dbReference type="SUPFAM" id="SSF52821">
    <property type="entry name" value="Rhodanese/Cell cycle control phosphatase"/>
    <property type="match status" value="1"/>
</dbReference>
<dbReference type="AlphaFoldDB" id="A2BUE0"/>
<dbReference type="KEGG" id="pmc:P9515_01921"/>
<dbReference type="PROSITE" id="PS50206">
    <property type="entry name" value="RHODANESE_3"/>
    <property type="match status" value="1"/>
</dbReference>
<evidence type="ECO:0000313" key="3">
    <source>
        <dbReference type="Proteomes" id="UP000001589"/>
    </source>
</evidence>
<dbReference type="Proteomes" id="UP000001589">
    <property type="component" value="Chromosome"/>
</dbReference>
<feature type="domain" description="Rhodanese" evidence="1">
    <location>
        <begin position="20"/>
        <end position="114"/>
    </location>
</feature>
<dbReference type="Pfam" id="PF00581">
    <property type="entry name" value="Rhodanese"/>
    <property type="match status" value="1"/>
</dbReference>
<reference evidence="2 3" key="1">
    <citation type="journal article" date="2007" name="PLoS Genet.">
        <title>Patterns and implications of gene gain and loss in the evolution of Prochlorococcus.</title>
        <authorList>
            <person name="Kettler G.C."/>
            <person name="Martiny A.C."/>
            <person name="Huang K."/>
            <person name="Zucker J."/>
            <person name="Coleman M.L."/>
            <person name="Rodrigue S."/>
            <person name="Chen F."/>
            <person name="Lapidus A."/>
            <person name="Ferriera S."/>
            <person name="Johnson J."/>
            <person name="Steglich C."/>
            <person name="Church G.M."/>
            <person name="Richardson P."/>
            <person name="Chisholm S.W."/>
        </authorList>
    </citation>
    <scope>NUCLEOTIDE SEQUENCE [LARGE SCALE GENOMIC DNA]</scope>
    <source>
        <strain evidence="2 3">MIT 9515</strain>
    </source>
</reference>
<dbReference type="RefSeq" id="WP_011819515.1">
    <property type="nucleotide sequence ID" value="NC_008817.1"/>
</dbReference>
<evidence type="ECO:0000259" key="1">
    <source>
        <dbReference type="PROSITE" id="PS50206"/>
    </source>
</evidence>
<protein>
    <submittedName>
        <fullName evidence="2">Rhodanese-like protein</fullName>
    </submittedName>
</protein>
<proteinExistence type="predicted"/>
<accession>A2BUE0</accession>
<organism evidence="2 3">
    <name type="scientific">Prochlorococcus marinus (strain MIT 9515)</name>
    <dbReference type="NCBI Taxonomy" id="167542"/>
    <lineage>
        <taxon>Bacteria</taxon>
        <taxon>Bacillati</taxon>
        <taxon>Cyanobacteriota</taxon>
        <taxon>Cyanophyceae</taxon>
        <taxon>Synechococcales</taxon>
        <taxon>Prochlorococcaceae</taxon>
        <taxon>Prochlorococcus</taxon>
    </lineage>
</organism>
<dbReference type="GeneID" id="60202136"/>
<dbReference type="SMART" id="SM00450">
    <property type="entry name" value="RHOD"/>
    <property type="match status" value="1"/>
</dbReference>
<dbReference type="InterPro" id="IPR001763">
    <property type="entry name" value="Rhodanese-like_dom"/>
</dbReference>
<dbReference type="HOGENOM" id="CLU_089574_13_3_3"/>
<dbReference type="Gene3D" id="3.40.250.10">
    <property type="entry name" value="Rhodanese-like domain"/>
    <property type="match status" value="1"/>
</dbReference>
<sequence>MRNYPKIINALDLNKWFNSEDENPIIIDVRENSELEIACFPREFLHLPISKISLDYVKTKISNVKDKKFVVLCHAGIRSYNFGQWSLDNNLVNEIWNLEEGIDGWSRYIDQTIPRY</sequence>
<name>A2BUE0_PROM5</name>